<dbReference type="EMBL" id="CAJVPI010000223">
    <property type="protein sequence ID" value="CAG8503596.1"/>
    <property type="molecule type" value="Genomic_DNA"/>
</dbReference>
<name>A0A9N8ZPT3_9GLOM</name>
<dbReference type="AlphaFoldDB" id="A0A9N8ZPT3"/>
<keyword evidence="2" id="KW-1185">Reference proteome</keyword>
<dbReference type="Proteomes" id="UP000789739">
    <property type="component" value="Unassembled WGS sequence"/>
</dbReference>
<protein>
    <submittedName>
        <fullName evidence="1">10781_t:CDS:1</fullName>
    </submittedName>
</protein>
<proteinExistence type="predicted"/>
<organism evidence="1 2">
    <name type="scientific">Paraglomus brasilianum</name>
    <dbReference type="NCBI Taxonomy" id="144538"/>
    <lineage>
        <taxon>Eukaryota</taxon>
        <taxon>Fungi</taxon>
        <taxon>Fungi incertae sedis</taxon>
        <taxon>Mucoromycota</taxon>
        <taxon>Glomeromycotina</taxon>
        <taxon>Glomeromycetes</taxon>
        <taxon>Paraglomerales</taxon>
        <taxon>Paraglomeraceae</taxon>
        <taxon>Paraglomus</taxon>
    </lineage>
</organism>
<comment type="caution">
    <text evidence="1">The sequence shown here is derived from an EMBL/GenBank/DDBJ whole genome shotgun (WGS) entry which is preliminary data.</text>
</comment>
<evidence type="ECO:0000313" key="1">
    <source>
        <dbReference type="EMBL" id="CAG8503596.1"/>
    </source>
</evidence>
<gene>
    <name evidence="1" type="ORF">PBRASI_LOCUS2737</name>
</gene>
<sequence length="140" mass="16086">MSEYQLLVPQQVYASIIWPSINLRLNKCSLDHSSAALILFNKDIKLSYYSSQLILLVLMPMYQFMSGYNYATESSDSAPIGELREKTKIPMEEAQRNIAVETEASDASSSHHYERQNIDHLSKKNTTYIRFVLSVYRLSP</sequence>
<accession>A0A9N8ZPT3</accession>
<reference evidence="1" key="1">
    <citation type="submission" date="2021-06" db="EMBL/GenBank/DDBJ databases">
        <authorList>
            <person name="Kallberg Y."/>
            <person name="Tangrot J."/>
            <person name="Rosling A."/>
        </authorList>
    </citation>
    <scope>NUCLEOTIDE SEQUENCE</scope>
    <source>
        <strain evidence="1">BR232B</strain>
    </source>
</reference>
<evidence type="ECO:0000313" key="2">
    <source>
        <dbReference type="Proteomes" id="UP000789739"/>
    </source>
</evidence>